<protein>
    <recommendedName>
        <fullName evidence="1">Transglutaminase-like domain-containing protein</fullName>
    </recommendedName>
</protein>
<proteinExistence type="predicted"/>
<reference evidence="2" key="1">
    <citation type="submission" date="2023-05" db="EMBL/GenBank/DDBJ databases">
        <authorList>
            <person name="Stuckert A."/>
        </authorList>
    </citation>
    <scope>NUCLEOTIDE SEQUENCE</scope>
</reference>
<comment type="caution">
    <text evidence="2">The sequence shown here is derived from an EMBL/GenBank/DDBJ whole genome shotgun (WGS) entry which is preliminary data.</text>
</comment>
<dbReference type="PROSITE" id="PS00547">
    <property type="entry name" value="TRANSGLUTAMINASES"/>
    <property type="match status" value="1"/>
</dbReference>
<name>A0ABN9C9N2_9NEOB</name>
<dbReference type="Pfam" id="PF01841">
    <property type="entry name" value="Transglut_core"/>
    <property type="match status" value="1"/>
</dbReference>
<dbReference type="Gene3D" id="3.90.260.10">
    <property type="entry name" value="Transglutaminase-like"/>
    <property type="match status" value="1"/>
</dbReference>
<dbReference type="InterPro" id="IPR036985">
    <property type="entry name" value="Transglutaminase-like_sf"/>
</dbReference>
<dbReference type="SUPFAM" id="SSF54001">
    <property type="entry name" value="Cysteine proteinases"/>
    <property type="match status" value="1"/>
</dbReference>
<dbReference type="InterPro" id="IPR002931">
    <property type="entry name" value="Transglutaminase-like"/>
</dbReference>
<dbReference type="InterPro" id="IPR050779">
    <property type="entry name" value="Transglutaminase"/>
</dbReference>
<dbReference type="SMART" id="SM00460">
    <property type="entry name" value="TGc"/>
    <property type="match status" value="1"/>
</dbReference>
<organism evidence="2 3">
    <name type="scientific">Staurois parvus</name>
    <dbReference type="NCBI Taxonomy" id="386267"/>
    <lineage>
        <taxon>Eukaryota</taxon>
        <taxon>Metazoa</taxon>
        <taxon>Chordata</taxon>
        <taxon>Craniata</taxon>
        <taxon>Vertebrata</taxon>
        <taxon>Euteleostomi</taxon>
        <taxon>Amphibia</taxon>
        <taxon>Batrachia</taxon>
        <taxon>Anura</taxon>
        <taxon>Neobatrachia</taxon>
        <taxon>Ranoidea</taxon>
        <taxon>Ranidae</taxon>
        <taxon>Staurois</taxon>
    </lineage>
</organism>
<dbReference type="InterPro" id="IPR013808">
    <property type="entry name" value="Transglutaminase_AS"/>
</dbReference>
<dbReference type="EMBL" id="CATNWA010008516">
    <property type="protein sequence ID" value="CAI9556371.1"/>
    <property type="molecule type" value="Genomic_DNA"/>
</dbReference>
<evidence type="ECO:0000313" key="2">
    <source>
        <dbReference type="EMBL" id="CAI9556371.1"/>
    </source>
</evidence>
<dbReference type="InterPro" id="IPR038765">
    <property type="entry name" value="Papain-like_cys_pep_sf"/>
</dbReference>
<gene>
    <name evidence="2" type="ORF">SPARVUS_LOCUS4538540</name>
</gene>
<sequence>MSNEAEKTEYIMNQTGLYWFGNSNSYGSRRWDYAQFEREILNITLTMLDKSLDYKRDPATDVSRRNDPIYVGRVLSAMVNSNNDNGVIIGDWSGDYSGGVSPTTWNGSAAILRQWMEKGPVRYGQCWVYAGVLCTVLRSLGIPARVIINFQSAHDTDGNLFVDEVFNEDGSMDEYETSDSVWNFHAWNEAYFARKDLGALYGGWQVLDATPQELSQGIYRLGPTSLYAVKEGEVDKPYDAIFVFGEVNCDRE</sequence>
<dbReference type="PANTHER" id="PTHR11590">
    <property type="entry name" value="PROTEIN-GLUTAMINE GAMMA-GLUTAMYLTRANSFERASE"/>
    <property type="match status" value="1"/>
</dbReference>
<evidence type="ECO:0000313" key="3">
    <source>
        <dbReference type="Proteomes" id="UP001162483"/>
    </source>
</evidence>
<evidence type="ECO:0000259" key="1">
    <source>
        <dbReference type="SMART" id="SM00460"/>
    </source>
</evidence>
<feature type="domain" description="Transglutaminase-like" evidence="1">
    <location>
        <begin position="118"/>
        <end position="211"/>
    </location>
</feature>
<dbReference type="PANTHER" id="PTHR11590:SF36">
    <property type="entry name" value="PROTEIN-GLUTAMINE GAMMA-GLUTAMYLTRANSFERASE E"/>
    <property type="match status" value="1"/>
</dbReference>
<dbReference type="Proteomes" id="UP001162483">
    <property type="component" value="Unassembled WGS sequence"/>
</dbReference>
<accession>A0ABN9C9N2</accession>
<keyword evidence="3" id="KW-1185">Reference proteome</keyword>